<gene>
    <name evidence="1" type="ORF">ACFX5F_12210</name>
</gene>
<dbReference type="Gene3D" id="3.40.50.2000">
    <property type="entry name" value="Glycogen Phosphorylase B"/>
    <property type="match status" value="1"/>
</dbReference>
<evidence type="ECO:0000313" key="1">
    <source>
        <dbReference type="EMBL" id="MFE3871985.1"/>
    </source>
</evidence>
<protein>
    <recommendedName>
        <fullName evidence="3">Glycosyltransferase</fullName>
    </recommendedName>
</protein>
<keyword evidence="2" id="KW-1185">Reference proteome</keyword>
<dbReference type="Proteomes" id="UP001600107">
    <property type="component" value="Unassembled WGS sequence"/>
</dbReference>
<organism evidence="1 2">
    <name type="scientific">Flavobacterium zhoui</name>
    <dbReference type="NCBI Taxonomy" id="3230414"/>
    <lineage>
        <taxon>Bacteria</taxon>
        <taxon>Pseudomonadati</taxon>
        <taxon>Bacteroidota</taxon>
        <taxon>Flavobacteriia</taxon>
        <taxon>Flavobacteriales</taxon>
        <taxon>Flavobacteriaceae</taxon>
        <taxon>Flavobacterium</taxon>
    </lineage>
</organism>
<reference evidence="1 2" key="1">
    <citation type="submission" date="2024-06" db="EMBL/GenBank/DDBJ databases">
        <title>Flavobacterium spp. isolated from glacier.</title>
        <authorList>
            <person name="Han D."/>
        </authorList>
    </citation>
    <scope>NUCLEOTIDE SEQUENCE [LARGE SCALE GENOMIC DNA]</scope>
    <source>
        <strain evidence="1 2">ZS1P70</strain>
    </source>
</reference>
<dbReference type="EMBL" id="JBHZPY010000010">
    <property type="protein sequence ID" value="MFE3871985.1"/>
    <property type="molecule type" value="Genomic_DNA"/>
</dbReference>
<comment type="caution">
    <text evidence="1">The sequence shown here is derived from an EMBL/GenBank/DDBJ whole genome shotgun (WGS) entry which is preliminary data.</text>
</comment>
<sequence length="368" mass="42684">MKILSFQPASLYQNGGMGRLLRRLYQGHESDIIGVYINNGNAPVKEGLIKEIVISSFPTQRSWMRWKLRTFFTWVRESVFYYFTKYKVENAVAKISFDIIHVINHGVFSAILCNEKYLMKKQLWTSFHDHYSLCSSYKDTQQLWNRSDRRLMISVELGKEYQRIFGNKNFELITDGVSHKEISNPKVMNQNQISIYFAGLLHIDYYPLFKVLSDSLDILINEGYSFKLILRGTQEINFLKGRKFAIDYRSDFISDEEVKKELDMADILYLPIKFSLPDFYLYSLSTKMIGYLGGAGKILYHGPSNSAACTLLQKSNAAISCLSLDESEMVNKLKEIIDTDLKLAYNANELAKSNFELTGIQKLFWKYE</sequence>
<evidence type="ECO:0008006" key="3">
    <source>
        <dbReference type="Google" id="ProtNLM"/>
    </source>
</evidence>
<accession>A0ABW6I8A0</accession>
<dbReference type="SUPFAM" id="SSF53756">
    <property type="entry name" value="UDP-Glycosyltransferase/glycogen phosphorylase"/>
    <property type="match status" value="1"/>
</dbReference>
<name>A0ABW6I8A0_9FLAO</name>
<proteinExistence type="predicted"/>
<dbReference type="RefSeq" id="WP_379852315.1">
    <property type="nucleotide sequence ID" value="NZ_JBHZPY010000010.1"/>
</dbReference>
<evidence type="ECO:0000313" key="2">
    <source>
        <dbReference type="Proteomes" id="UP001600107"/>
    </source>
</evidence>